<accession>A0A484FE05</accession>
<sequence length="222" mass="24650">MFVRILRVPGLHSSMHIVRQGYARSDPLKFTGAGRQALYSPSKRLPPPPALSAAIPPICDLAAEQGVRILVDADRAALQPGIDEWTVECIRKYKTTSSEAVIYGTHQAYLKPAAATLRSHLELARTEGFVLGTTLVRGSRIGTEPRHLIHDTKADTDATYDRNVTSEAMPGRWSVGRFRDADCELNPSVSQRSISPKGQRHMPRGKPEYKPPLRSCKVWRTK</sequence>
<keyword evidence="9" id="KW-1185">Reference proteome</keyword>
<dbReference type="GO" id="GO:0071949">
    <property type="term" value="F:FAD binding"/>
    <property type="evidence" value="ECO:0007669"/>
    <property type="project" value="TreeGrafter"/>
</dbReference>
<keyword evidence="5" id="KW-0285">Flavoprotein</keyword>
<organism evidence="8 9">
    <name type="scientific">Colletotrichum orbiculare (strain 104-T / ATCC 96160 / CBS 514.97 / LARS 414 / MAFF 240422)</name>
    <name type="common">Cucumber anthracnose fungus</name>
    <name type="synonym">Colletotrichum lagenarium</name>
    <dbReference type="NCBI Taxonomy" id="1213857"/>
    <lineage>
        <taxon>Eukaryota</taxon>
        <taxon>Fungi</taxon>
        <taxon>Dikarya</taxon>
        <taxon>Ascomycota</taxon>
        <taxon>Pezizomycotina</taxon>
        <taxon>Sordariomycetes</taxon>
        <taxon>Hypocreomycetidae</taxon>
        <taxon>Glomerellales</taxon>
        <taxon>Glomerellaceae</taxon>
        <taxon>Colletotrichum</taxon>
        <taxon>Colletotrichum orbiculare species complex</taxon>
    </lineage>
</organism>
<evidence type="ECO:0000256" key="2">
    <source>
        <dbReference type="ARBA" id="ARBA00012695"/>
    </source>
</evidence>
<proteinExistence type="inferred from homology"/>
<dbReference type="GO" id="GO:0005739">
    <property type="term" value="C:mitochondrion"/>
    <property type="evidence" value="ECO:0007669"/>
    <property type="project" value="TreeGrafter"/>
</dbReference>
<feature type="compositionally biased region" description="Polar residues" evidence="6">
    <location>
        <begin position="187"/>
        <end position="196"/>
    </location>
</feature>
<dbReference type="PANTHER" id="PTHR13914:SF0">
    <property type="entry name" value="PROLINE DEHYDROGENASE 1, MITOCHONDRIAL"/>
    <property type="match status" value="1"/>
</dbReference>
<feature type="region of interest" description="Disordered" evidence="6">
    <location>
        <begin position="186"/>
        <end position="214"/>
    </location>
</feature>
<dbReference type="EC" id="1.5.5.2" evidence="2 5"/>
<keyword evidence="4 5" id="KW-0642">Proline metabolism</keyword>
<reference evidence="9" key="1">
    <citation type="journal article" date="2013" name="New Phytol.">
        <title>Comparative genomic and transcriptomic analyses reveal the hemibiotrophic stage shift of Colletotrichum fungi.</title>
        <authorList>
            <person name="Gan P."/>
            <person name="Ikeda K."/>
            <person name="Irieda H."/>
            <person name="Narusaka M."/>
            <person name="O'Connell R.J."/>
            <person name="Narusaka Y."/>
            <person name="Takano Y."/>
            <person name="Kubo Y."/>
            <person name="Shirasu K."/>
        </authorList>
    </citation>
    <scope>NUCLEOTIDE SEQUENCE [LARGE SCALE GENOMIC DNA]</scope>
    <source>
        <strain evidence="9">104-T / ATCC 96160 / CBS 514.97 / LARS 414 / MAFF 240422</strain>
    </source>
</reference>
<comment type="function">
    <text evidence="5">Converts proline to delta-1-pyrroline-5-carboxylate.</text>
</comment>
<evidence type="ECO:0000313" key="8">
    <source>
        <dbReference type="EMBL" id="TDZ16333.1"/>
    </source>
</evidence>
<comment type="caution">
    <text evidence="8">The sequence shown here is derived from an EMBL/GenBank/DDBJ whole genome shotgun (WGS) entry which is preliminary data.</text>
</comment>
<evidence type="ECO:0000313" key="9">
    <source>
        <dbReference type="Proteomes" id="UP000014480"/>
    </source>
</evidence>
<dbReference type="AlphaFoldDB" id="A0A484FE05"/>
<evidence type="ECO:0000256" key="3">
    <source>
        <dbReference type="ARBA" id="ARBA00023002"/>
    </source>
</evidence>
<dbReference type="OrthoDB" id="5464at2759"/>
<reference evidence="9" key="2">
    <citation type="journal article" date="2019" name="Mol. Plant Microbe Interact.">
        <title>Genome sequence resources for four phytopathogenic fungi from the Colletotrichum orbiculare species complex.</title>
        <authorList>
            <person name="Gan P."/>
            <person name="Tsushima A."/>
            <person name="Narusaka M."/>
            <person name="Narusaka Y."/>
            <person name="Takano Y."/>
            <person name="Kubo Y."/>
            <person name="Shirasu K."/>
        </authorList>
    </citation>
    <scope>GENOME REANNOTATION</scope>
    <source>
        <strain evidence="9">104-T / ATCC 96160 / CBS 514.97 / LARS 414 / MAFF 240422</strain>
    </source>
</reference>
<dbReference type="InterPro" id="IPR029041">
    <property type="entry name" value="FAD-linked_oxidoreductase-like"/>
</dbReference>
<evidence type="ECO:0000256" key="5">
    <source>
        <dbReference type="RuleBase" id="RU364054"/>
    </source>
</evidence>
<evidence type="ECO:0000256" key="1">
    <source>
        <dbReference type="ARBA" id="ARBA00005869"/>
    </source>
</evidence>
<dbReference type="GO" id="GO:0010133">
    <property type="term" value="P:L-proline catabolic process to L-glutamate"/>
    <property type="evidence" value="ECO:0007669"/>
    <property type="project" value="TreeGrafter"/>
</dbReference>
<dbReference type="STRING" id="1213857.A0A484FE05"/>
<comment type="similarity">
    <text evidence="1 5">Belongs to the proline oxidase family.</text>
</comment>
<dbReference type="GO" id="GO:0004657">
    <property type="term" value="F:proline dehydrogenase activity"/>
    <property type="evidence" value="ECO:0007669"/>
    <property type="project" value="UniProtKB-EC"/>
</dbReference>
<name>A0A484FE05_COLOR</name>
<dbReference type="PANTHER" id="PTHR13914">
    <property type="entry name" value="PROLINE OXIDASE"/>
    <property type="match status" value="1"/>
</dbReference>
<evidence type="ECO:0000256" key="4">
    <source>
        <dbReference type="ARBA" id="ARBA00023062"/>
    </source>
</evidence>
<keyword evidence="3 5" id="KW-0560">Oxidoreductase</keyword>
<comment type="catalytic activity">
    <reaction evidence="5">
        <text>L-proline + a quinone = (S)-1-pyrroline-5-carboxylate + a quinol + H(+)</text>
        <dbReference type="Rhea" id="RHEA:23784"/>
        <dbReference type="ChEBI" id="CHEBI:15378"/>
        <dbReference type="ChEBI" id="CHEBI:17388"/>
        <dbReference type="ChEBI" id="CHEBI:24646"/>
        <dbReference type="ChEBI" id="CHEBI:60039"/>
        <dbReference type="ChEBI" id="CHEBI:132124"/>
        <dbReference type="EC" id="1.5.5.2"/>
    </reaction>
</comment>
<dbReference type="EMBL" id="AMCV02000035">
    <property type="protein sequence ID" value="TDZ16333.1"/>
    <property type="molecule type" value="Genomic_DNA"/>
</dbReference>
<dbReference type="Gene3D" id="3.20.20.220">
    <property type="match status" value="1"/>
</dbReference>
<gene>
    <name evidence="8" type="ORF">Cob_v010782</name>
</gene>
<comment type="cofactor">
    <cofactor evidence="5">
        <name>FAD</name>
        <dbReference type="ChEBI" id="CHEBI:57692"/>
    </cofactor>
</comment>
<evidence type="ECO:0000259" key="7">
    <source>
        <dbReference type="Pfam" id="PF01619"/>
    </source>
</evidence>
<dbReference type="SUPFAM" id="SSF51730">
    <property type="entry name" value="FAD-linked oxidoreductase"/>
    <property type="match status" value="1"/>
</dbReference>
<dbReference type="Pfam" id="PF01619">
    <property type="entry name" value="Pro_dh"/>
    <property type="match status" value="1"/>
</dbReference>
<keyword evidence="5" id="KW-0274">FAD</keyword>
<dbReference type="InterPro" id="IPR002872">
    <property type="entry name" value="Proline_DH_dom"/>
</dbReference>
<dbReference type="InterPro" id="IPR015659">
    <property type="entry name" value="Proline_oxidase"/>
</dbReference>
<evidence type="ECO:0000256" key="6">
    <source>
        <dbReference type="SAM" id="MobiDB-lite"/>
    </source>
</evidence>
<dbReference type="Proteomes" id="UP000014480">
    <property type="component" value="Unassembled WGS sequence"/>
</dbReference>
<protein>
    <recommendedName>
        <fullName evidence="2 5">Proline dehydrogenase</fullName>
        <ecNumber evidence="2 5">1.5.5.2</ecNumber>
    </recommendedName>
</protein>
<feature type="domain" description="Proline dehydrogenase" evidence="7">
    <location>
        <begin position="54"/>
        <end position="164"/>
    </location>
</feature>